<organism evidence="5 6">
    <name type="scientific">Pedobacter jeongneungensis</name>
    <dbReference type="NCBI Taxonomy" id="947309"/>
    <lineage>
        <taxon>Bacteria</taxon>
        <taxon>Pseudomonadati</taxon>
        <taxon>Bacteroidota</taxon>
        <taxon>Sphingobacteriia</taxon>
        <taxon>Sphingobacteriales</taxon>
        <taxon>Sphingobacteriaceae</taxon>
        <taxon>Pedobacter</taxon>
    </lineage>
</organism>
<comment type="caution">
    <text evidence="5">The sequence shown here is derived from an EMBL/GenBank/DDBJ whole genome shotgun (WGS) entry which is preliminary data.</text>
</comment>
<evidence type="ECO:0000313" key="5">
    <source>
        <dbReference type="EMBL" id="GAA4206073.1"/>
    </source>
</evidence>
<protein>
    <recommendedName>
        <fullName evidence="7">Pesticidal crystal protein N-terminal domain-containing protein</fullName>
    </recommendedName>
</protein>
<comment type="similarity">
    <text evidence="1">Belongs to the delta endotoxin family.</text>
</comment>
<accession>A0ABP8BG66</accession>
<proteinExistence type="inferred from homology"/>
<dbReference type="Gene3D" id="1.20.190.10">
    <property type="entry name" value="Pesticidal crystal protein, N-terminal domain"/>
    <property type="match status" value="1"/>
</dbReference>
<keyword evidence="3" id="KW-0749">Sporulation</keyword>
<gene>
    <name evidence="5" type="ORF">GCM10022289_26520</name>
</gene>
<reference evidence="6" key="1">
    <citation type="journal article" date="2019" name="Int. J. Syst. Evol. Microbiol.">
        <title>The Global Catalogue of Microorganisms (GCM) 10K type strain sequencing project: providing services to taxonomists for standard genome sequencing and annotation.</title>
        <authorList>
            <consortium name="The Broad Institute Genomics Platform"/>
            <consortium name="The Broad Institute Genome Sequencing Center for Infectious Disease"/>
            <person name="Wu L."/>
            <person name="Ma J."/>
        </authorList>
    </citation>
    <scope>NUCLEOTIDE SEQUENCE [LARGE SCALE GENOMIC DNA]</scope>
    <source>
        <strain evidence="6">JCM 17626</strain>
    </source>
</reference>
<dbReference type="EMBL" id="BAABBY010000006">
    <property type="protein sequence ID" value="GAA4206073.1"/>
    <property type="molecule type" value="Genomic_DNA"/>
</dbReference>
<dbReference type="SUPFAM" id="SSF56849">
    <property type="entry name" value="delta-Endotoxin (insectocide), N-terminal domain"/>
    <property type="match status" value="1"/>
</dbReference>
<sequence length="453" mass="52130">MSTTLKPVPTDYERLILSGKDFFPFPPPSPKSSWESKARTVVISLAAKAPYIGSAISYVIKSFWQEAKADIWAQVSENVSRMVELAILEFEITRDGSELMAIKSDMVSYVVAKNKSEQAMQLNTLISKCTEMYFKLIKSKNKHKLIPFTVAFSLVHLAILKERVDSGEALYGEFDDAWVIDLQRQIENYQSFFNEQIPALIEWRASQIVYESITTGKLIKDTDIEINDTFGKRSFKKSYRFVDGKDYRKEELLKIKEGWMSFWMADFAQSYASFFYTNRLMPGSESVPPAIDPAFNRITIGPFSPGNENELRPLRPANESQKSGKIKEIIYNFGDSMDSFQVNFESHDGQRATKIGGDKTKTIKVDPDKELVALRFYYLQPYIGLAPLKSINFVYSDGTESETAMLKEKQVLKYQEIKIPANYEITNLRSARDATERFSYWFWLELTFKPYYP</sequence>
<dbReference type="Gene3D" id="2.100.10.30">
    <property type="entry name" value="Jacalin-like lectin domain"/>
    <property type="match status" value="1"/>
</dbReference>
<keyword evidence="2" id="KW-0800">Toxin</keyword>
<evidence type="ECO:0000256" key="3">
    <source>
        <dbReference type="ARBA" id="ARBA00022969"/>
    </source>
</evidence>
<evidence type="ECO:0000256" key="4">
    <source>
        <dbReference type="ARBA" id="ARBA00023026"/>
    </source>
</evidence>
<evidence type="ECO:0000256" key="1">
    <source>
        <dbReference type="ARBA" id="ARBA00007819"/>
    </source>
</evidence>
<dbReference type="InterPro" id="IPR036716">
    <property type="entry name" value="Pest_crys_N_sf"/>
</dbReference>
<evidence type="ECO:0000313" key="6">
    <source>
        <dbReference type="Proteomes" id="UP001501772"/>
    </source>
</evidence>
<evidence type="ECO:0000256" key="2">
    <source>
        <dbReference type="ARBA" id="ARBA00022656"/>
    </source>
</evidence>
<keyword evidence="4" id="KW-0843">Virulence</keyword>
<evidence type="ECO:0008006" key="7">
    <source>
        <dbReference type="Google" id="ProtNLM"/>
    </source>
</evidence>
<dbReference type="RefSeq" id="WP_344851946.1">
    <property type="nucleotide sequence ID" value="NZ_BAABBY010000006.1"/>
</dbReference>
<keyword evidence="6" id="KW-1185">Reference proteome</keyword>
<dbReference type="Proteomes" id="UP001501772">
    <property type="component" value="Unassembled WGS sequence"/>
</dbReference>
<name>A0ABP8BG66_9SPHI</name>
<dbReference type="InterPro" id="IPR036404">
    <property type="entry name" value="Jacalin-like_lectin_dom_sf"/>
</dbReference>